<accession>A0A856MI97</accession>
<dbReference type="EMBL" id="CP030118">
    <property type="protein sequence ID" value="QDL08867.1"/>
    <property type="molecule type" value="Genomic_DNA"/>
</dbReference>
<evidence type="ECO:0000259" key="1">
    <source>
        <dbReference type="Pfam" id="PF00535"/>
    </source>
</evidence>
<sequence length="323" mass="36347">MLISVCVSTYQRPEGLKRLLDGLNQLTFSKCETPNLEVIVVDNDSTGSASALCSVKEKNFNGVLKYSIEPTRGISNSRNKALACINKDTNFVAFIDDDEVPASSWLDELLFVQQKLDADVVTGPVFPHFTETDVPNWVLKGKFFEPTHFPTGHPLKVAFTNNVLIRFEILRQIHIMFDERFALSGGEDSHFFMRLSRAGYKIVWADTALVYEWIPQNRTKMKWILRRGYRCWSTQSLCERELYPSIMVLSIRACKGIGLISQGFCLLLPSLVLGQHAIVKALLHICRGTGTLAGLAGVRYQEYKVISGIQNDRKPSTSFRSGC</sequence>
<dbReference type="CDD" id="cd00761">
    <property type="entry name" value="Glyco_tranf_GTA_type"/>
    <property type="match status" value="1"/>
</dbReference>
<name>A0A856MI97_9CYAN</name>
<evidence type="ECO:0000313" key="2">
    <source>
        <dbReference type="EMBL" id="QDL08867.1"/>
    </source>
</evidence>
<dbReference type="Proteomes" id="UP000503129">
    <property type="component" value="Chromosome"/>
</dbReference>
<gene>
    <name evidence="2" type="ORF">DP114_14045</name>
</gene>
<organism evidence="2 3">
    <name type="scientific">Brasilonema sennae CENA114</name>
    <dbReference type="NCBI Taxonomy" id="415709"/>
    <lineage>
        <taxon>Bacteria</taxon>
        <taxon>Bacillati</taxon>
        <taxon>Cyanobacteriota</taxon>
        <taxon>Cyanophyceae</taxon>
        <taxon>Nostocales</taxon>
        <taxon>Scytonemataceae</taxon>
        <taxon>Brasilonema</taxon>
        <taxon>Bromeliae group (in: Brasilonema)</taxon>
    </lineage>
</organism>
<reference evidence="2 3" key="1">
    <citation type="submission" date="2018-06" db="EMBL/GenBank/DDBJ databases">
        <title>Comparative genomics of Brasilonema spp. strains.</title>
        <authorList>
            <person name="Alvarenga D.O."/>
            <person name="Fiore M.F."/>
            <person name="Varani A.M."/>
        </authorList>
    </citation>
    <scope>NUCLEOTIDE SEQUENCE [LARGE SCALE GENOMIC DNA]</scope>
    <source>
        <strain evidence="2 3">CENA114</strain>
    </source>
</reference>
<dbReference type="RefSeq" id="WP_169266241.1">
    <property type="nucleotide sequence ID" value="NZ_CAWOXK010000001.1"/>
</dbReference>
<dbReference type="AlphaFoldDB" id="A0A856MI97"/>
<dbReference type="KEGG" id="bsen:DP114_14045"/>
<dbReference type="PANTHER" id="PTHR43685">
    <property type="entry name" value="GLYCOSYLTRANSFERASE"/>
    <property type="match status" value="1"/>
</dbReference>
<dbReference type="InterPro" id="IPR029044">
    <property type="entry name" value="Nucleotide-diphossugar_trans"/>
</dbReference>
<dbReference type="Gene3D" id="3.90.550.10">
    <property type="entry name" value="Spore Coat Polysaccharide Biosynthesis Protein SpsA, Chain A"/>
    <property type="match status" value="1"/>
</dbReference>
<protein>
    <submittedName>
        <fullName evidence="2">Glycosyltransferase family 2 protein</fullName>
    </submittedName>
</protein>
<evidence type="ECO:0000313" key="3">
    <source>
        <dbReference type="Proteomes" id="UP000503129"/>
    </source>
</evidence>
<keyword evidence="2" id="KW-0808">Transferase</keyword>
<dbReference type="InterPro" id="IPR050834">
    <property type="entry name" value="Glycosyltransf_2"/>
</dbReference>
<keyword evidence="3" id="KW-1185">Reference proteome</keyword>
<dbReference type="InterPro" id="IPR001173">
    <property type="entry name" value="Glyco_trans_2-like"/>
</dbReference>
<dbReference type="GO" id="GO:0016740">
    <property type="term" value="F:transferase activity"/>
    <property type="evidence" value="ECO:0007669"/>
    <property type="project" value="UniProtKB-KW"/>
</dbReference>
<proteinExistence type="predicted"/>
<dbReference type="PANTHER" id="PTHR43685:SF3">
    <property type="entry name" value="SLR2126 PROTEIN"/>
    <property type="match status" value="1"/>
</dbReference>
<feature type="domain" description="Glycosyltransferase 2-like" evidence="1">
    <location>
        <begin position="4"/>
        <end position="172"/>
    </location>
</feature>
<dbReference type="SUPFAM" id="SSF53448">
    <property type="entry name" value="Nucleotide-diphospho-sugar transferases"/>
    <property type="match status" value="1"/>
</dbReference>
<dbReference type="Pfam" id="PF00535">
    <property type="entry name" value="Glycos_transf_2"/>
    <property type="match status" value="1"/>
</dbReference>